<proteinExistence type="predicted"/>
<dbReference type="Proteomes" id="UP000256686">
    <property type="component" value="Unassembled WGS sequence"/>
</dbReference>
<accession>A0A3D9C6A9</accession>
<organism evidence="1 2">
    <name type="scientific">Chryseobacterium pennae</name>
    <dbReference type="NCBI Taxonomy" id="2258962"/>
    <lineage>
        <taxon>Bacteria</taxon>
        <taxon>Pseudomonadati</taxon>
        <taxon>Bacteroidota</taxon>
        <taxon>Flavobacteriia</taxon>
        <taxon>Flavobacteriales</taxon>
        <taxon>Weeksellaceae</taxon>
        <taxon>Chryseobacterium group</taxon>
        <taxon>Chryseobacterium</taxon>
    </lineage>
</organism>
<name>A0A3D9C6A9_9FLAO</name>
<keyword evidence="2" id="KW-1185">Reference proteome</keyword>
<dbReference type="EMBL" id="QNVT01000019">
    <property type="protein sequence ID" value="REC61011.1"/>
    <property type="molecule type" value="Genomic_DNA"/>
</dbReference>
<protein>
    <submittedName>
        <fullName evidence="1">Uncharacterized protein</fullName>
    </submittedName>
</protein>
<reference evidence="2" key="1">
    <citation type="submission" date="2018-06" db="EMBL/GenBank/DDBJ databases">
        <authorList>
            <person name="Lum Nde A."/>
            <person name="Hugo C."/>
        </authorList>
    </citation>
    <scope>NUCLEOTIDE SEQUENCE [LARGE SCALE GENOMIC DNA]</scope>
    <source>
        <strain evidence="2">1_F178</strain>
    </source>
</reference>
<evidence type="ECO:0000313" key="2">
    <source>
        <dbReference type="Proteomes" id="UP000256686"/>
    </source>
</evidence>
<sequence length="89" mass="10815">MNREKFISKIQSHKSCYYIYNENEQNENTGLIKVWLYNDQIILTWEECPTGFVDDESTYTKDELHNFNSFEELEVFFNDNNLFYSNFKS</sequence>
<gene>
    <name evidence="1" type="ORF">DRF65_18440</name>
</gene>
<comment type="caution">
    <text evidence="1">The sequence shown here is derived from an EMBL/GenBank/DDBJ whole genome shotgun (WGS) entry which is preliminary data.</text>
</comment>
<evidence type="ECO:0000313" key="1">
    <source>
        <dbReference type="EMBL" id="REC61011.1"/>
    </source>
</evidence>
<dbReference type="RefSeq" id="WP_115972213.1">
    <property type="nucleotide sequence ID" value="NZ_QNVT01000019.1"/>
</dbReference>
<dbReference type="AlphaFoldDB" id="A0A3D9C6A9"/>